<sequence>MSYVNLTQPTWAPPSYLSYDNTSINCSLVADWAVASYTSPDVPIFSTLDLVKQALSKYWDRSNITWPDNGELMGWILTTDSEDPSDFLINATISEKCWENTCEKLEWQKGILISLAVECSSTIACNPSS</sequence>
<name>A0A6G1ISJ3_9PLEO</name>
<reference evidence="1" key="1">
    <citation type="journal article" date="2020" name="Stud. Mycol.">
        <title>101 Dothideomycetes genomes: a test case for predicting lifestyles and emergence of pathogens.</title>
        <authorList>
            <person name="Haridas S."/>
            <person name="Albert R."/>
            <person name="Binder M."/>
            <person name="Bloem J."/>
            <person name="Labutti K."/>
            <person name="Salamov A."/>
            <person name="Andreopoulos B."/>
            <person name="Baker S."/>
            <person name="Barry K."/>
            <person name="Bills G."/>
            <person name="Bluhm B."/>
            <person name="Cannon C."/>
            <person name="Castanera R."/>
            <person name="Culley D."/>
            <person name="Daum C."/>
            <person name="Ezra D."/>
            <person name="Gonzalez J."/>
            <person name="Henrissat B."/>
            <person name="Kuo A."/>
            <person name="Liang C."/>
            <person name="Lipzen A."/>
            <person name="Lutzoni F."/>
            <person name="Magnuson J."/>
            <person name="Mondo S."/>
            <person name="Nolan M."/>
            <person name="Ohm R."/>
            <person name="Pangilinan J."/>
            <person name="Park H.-J."/>
            <person name="Ramirez L."/>
            <person name="Alfaro M."/>
            <person name="Sun H."/>
            <person name="Tritt A."/>
            <person name="Yoshinaga Y."/>
            <person name="Zwiers L.-H."/>
            <person name="Turgeon B."/>
            <person name="Goodwin S."/>
            <person name="Spatafora J."/>
            <person name="Crous P."/>
            <person name="Grigoriev I."/>
        </authorList>
    </citation>
    <scope>NUCLEOTIDE SEQUENCE</scope>
    <source>
        <strain evidence="1">CBS 122367</strain>
    </source>
</reference>
<organism evidence="1 2">
    <name type="scientific">Lentithecium fluviatile CBS 122367</name>
    <dbReference type="NCBI Taxonomy" id="1168545"/>
    <lineage>
        <taxon>Eukaryota</taxon>
        <taxon>Fungi</taxon>
        <taxon>Dikarya</taxon>
        <taxon>Ascomycota</taxon>
        <taxon>Pezizomycotina</taxon>
        <taxon>Dothideomycetes</taxon>
        <taxon>Pleosporomycetidae</taxon>
        <taxon>Pleosporales</taxon>
        <taxon>Massarineae</taxon>
        <taxon>Lentitheciaceae</taxon>
        <taxon>Lentithecium</taxon>
    </lineage>
</organism>
<proteinExistence type="predicted"/>
<dbReference type="OrthoDB" id="4582561at2759"/>
<evidence type="ECO:0000313" key="1">
    <source>
        <dbReference type="EMBL" id="KAF2681214.1"/>
    </source>
</evidence>
<protein>
    <submittedName>
        <fullName evidence="1">Uncharacterized protein</fullName>
    </submittedName>
</protein>
<evidence type="ECO:0000313" key="2">
    <source>
        <dbReference type="Proteomes" id="UP000799291"/>
    </source>
</evidence>
<accession>A0A6G1ISJ3</accession>
<keyword evidence="2" id="KW-1185">Reference proteome</keyword>
<gene>
    <name evidence="1" type="ORF">K458DRAFT_82417</name>
</gene>
<dbReference type="AlphaFoldDB" id="A0A6G1ISJ3"/>
<dbReference type="EMBL" id="MU005592">
    <property type="protein sequence ID" value="KAF2681214.1"/>
    <property type="molecule type" value="Genomic_DNA"/>
</dbReference>
<dbReference type="Proteomes" id="UP000799291">
    <property type="component" value="Unassembled WGS sequence"/>
</dbReference>